<dbReference type="PANTHER" id="PTHR28244">
    <property type="entry name" value="RNA POLYMERASE I-SPECIFIC TRANSCRIPTION INITIATION FACTOR RRN11"/>
    <property type="match status" value="1"/>
</dbReference>
<dbReference type="GO" id="GO:0070860">
    <property type="term" value="C:RNA polymerase I core factor complex"/>
    <property type="evidence" value="ECO:0007669"/>
    <property type="project" value="TreeGrafter"/>
</dbReference>
<dbReference type="InterPro" id="IPR011990">
    <property type="entry name" value="TPR-like_helical_dom_sf"/>
</dbReference>
<reference evidence="1 2" key="1">
    <citation type="journal article" date="2012" name="Science">
        <title>The Paleozoic origin of enzymatic lignin decomposition reconstructed from 31 fungal genomes.</title>
        <authorList>
            <person name="Floudas D."/>
            <person name="Binder M."/>
            <person name="Riley R."/>
            <person name="Barry K."/>
            <person name="Blanchette R.A."/>
            <person name="Henrissat B."/>
            <person name="Martinez A.T."/>
            <person name="Otillar R."/>
            <person name="Spatafora J.W."/>
            <person name="Yadav J.S."/>
            <person name="Aerts A."/>
            <person name="Benoit I."/>
            <person name="Boyd A."/>
            <person name="Carlson A."/>
            <person name="Copeland A."/>
            <person name="Coutinho P.M."/>
            <person name="de Vries R.P."/>
            <person name="Ferreira P."/>
            <person name="Findley K."/>
            <person name="Foster B."/>
            <person name="Gaskell J."/>
            <person name="Glotzer D."/>
            <person name="Gorecki P."/>
            <person name="Heitman J."/>
            <person name="Hesse C."/>
            <person name="Hori C."/>
            <person name="Igarashi K."/>
            <person name="Jurgens J.A."/>
            <person name="Kallen N."/>
            <person name="Kersten P."/>
            <person name="Kohler A."/>
            <person name="Kuees U."/>
            <person name="Kumar T.K.A."/>
            <person name="Kuo A."/>
            <person name="LaButti K."/>
            <person name="Larrondo L.F."/>
            <person name="Lindquist E."/>
            <person name="Ling A."/>
            <person name="Lombard V."/>
            <person name="Lucas S."/>
            <person name="Lundell T."/>
            <person name="Martin R."/>
            <person name="McLaughlin D.J."/>
            <person name="Morgenstern I."/>
            <person name="Morin E."/>
            <person name="Murat C."/>
            <person name="Nagy L.G."/>
            <person name="Nolan M."/>
            <person name="Ohm R.A."/>
            <person name="Patyshakuliyeva A."/>
            <person name="Rokas A."/>
            <person name="Ruiz-Duenas F.J."/>
            <person name="Sabat G."/>
            <person name="Salamov A."/>
            <person name="Samejima M."/>
            <person name="Schmutz J."/>
            <person name="Slot J.C."/>
            <person name="St John F."/>
            <person name="Stenlid J."/>
            <person name="Sun H."/>
            <person name="Sun S."/>
            <person name="Syed K."/>
            <person name="Tsang A."/>
            <person name="Wiebenga A."/>
            <person name="Young D."/>
            <person name="Pisabarro A."/>
            <person name="Eastwood D.C."/>
            <person name="Martin F."/>
            <person name="Cullen D."/>
            <person name="Grigoriev I.V."/>
            <person name="Hibbett D.S."/>
        </authorList>
    </citation>
    <scope>NUCLEOTIDE SEQUENCE [LARGE SCALE GENOMIC DNA]</scope>
    <source>
        <strain evidence="1 2">MD-104</strain>
    </source>
</reference>
<dbReference type="GO" id="GO:0042790">
    <property type="term" value="P:nucleolar large rRNA transcription by RNA polymerase I"/>
    <property type="evidence" value="ECO:0007669"/>
    <property type="project" value="TreeGrafter"/>
</dbReference>
<dbReference type="AlphaFoldDB" id="A0A2H3JH18"/>
<dbReference type="PANTHER" id="PTHR28244:SF1">
    <property type="entry name" value="RNA POLYMERASE I-SPECIFIC TRANSCRIPTION INITIATION FACTOR RRN11"/>
    <property type="match status" value="1"/>
</dbReference>
<dbReference type="Pfam" id="PF04090">
    <property type="entry name" value="Rrn11"/>
    <property type="match status" value="1"/>
</dbReference>
<dbReference type="OrthoDB" id="2159786at2759"/>
<sequence length="227" mass="26131">MSSTEHAFLFASLGSKHPRTARKVHIRRLYDIFQLSLQRGDLARARRAWAILVRCKEIDWKAMWRAAVLLIDDAGDDDAELDEARIPFLSTMMRQHPEDREDILKELTLRLIRIGKYRRALDELDLHLPSFPYQDNPVLHVYSGLLCLYLAQPPPDGSSTTDRLWDAVLLRDAKARLERALKIDPDNAIAAAFIEQVRFVPSYSHLNPREFVLPLSSPFLLSSRNMS</sequence>
<name>A0A2H3JH18_WOLCO</name>
<evidence type="ECO:0000313" key="1">
    <source>
        <dbReference type="EMBL" id="PCH41466.1"/>
    </source>
</evidence>
<dbReference type="Proteomes" id="UP000218811">
    <property type="component" value="Unassembled WGS sequence"/>
</dbReference>
<dbReference type="GO" id="GO:0017025">
    <property type="term" value="F:TBP-class protein binding"/>
    <property type="evidence" value="ECO:0007669"/>
    <property type="project" value="TreeGrafter"/>
</dbReference>
<dbReference type="Gene3D" id="1.25.40.10">
    <property type="entry name" value="Tetratricopeptide repeat domain"/>
    <property type="match status" value="1"/>
</dbReference>
<organism evidence="1 2">
    <name type="scientific">Wolfiporia cocos (strain MD-104)</name>
    <name type="common">Brown rot fungus</name>
    <dbReference type="NCBI Taxonomy" id="742152"/>
    <lineage>
        <taxon>Eukaryota</taxon>
        <taxon>Fungi</taxon>
        <taxon>Dikarya</taxon>
        <taxon>Basidiomycota</taxon>
        <taxon>Agaricomycotina</taxon>
        <taxon>Agaricomycetes</taxon>
        <taxon>Polyporales</taxon>
        <taxon>Phaeolaceae</taxon>
        <taxon>Wolfiporia</taxon>
    </lineage>
</organism>
<keyword evidence="2" id="KW-1185">Reference proteome</keyword>
<dbReference type="GO" id="GO:0001164">
    <property type="term" value="F:RNA polymerase I core promoter sequence-specific DNA binding"/>
    <property type="evidence" value="ECO:0007669"/>
    <property type="project" value="InterPro"/>
</dbReference>
<proteinExistence type="predicted"/>
<dbReference type="EMBL" id="KB468113">
    <property type="protein sequence ID" value="PCH41466.1"/>
    <property type="molecule type" value="Genomic_DNA"/>
</dbReference>
<protein>
    <recommendedName>
        <fullName evidence="3">TPR-like protein</fullName>
    </recommendedName>
</protein>
<dbReference type="InterPro" id="IPR053029">
    <property type="entry name" value="RNA_pol_I-specific_init_factor"/>
</dbReference>
<dbReference type="InterPro" id="IPR007224">
    <property type="entry name" value="TIF_Rrn11"/>
</dbReference>
<dbReference type="OMA" id="WNIGLEI"/>
<evidence type="ECO:0008006" key="3">
    <source>
        <dbReference type="Google" id="ProtNLM"/>
    </source>
</evidence>
<gene>
    <name evidence="1" type="ORF">WOLCODRAFT_69613</name>
</gene>
<dbReference type="STRING" id="742152.A0A2H3JH18"/>
<evidence type="ECO:0000313" key="2">
    <source>
        <dbReference type="Proteomes" id="UP000218811"/>
    </source>
</evidence>
<dbReference type="GO" id="GO:0001181">
    <property type="term" value="F:RNA polymerase I general transcription initiation factor activity"/>
    <property type="evidence" value="ECO:0007669"/>
    <property type="project" value="InterPro"/>
</dbReference>
<accession>A0A2H3JH18</accession>